<evidence type="ECO:0000256" key="1">
    <source>
        <dbReference type="SAM" id="MobiDB-lite"/>
    </source>
</evidence>
<feature type="compositionally biased region" description="Polar residues" evidence="1">
    <location>
        <begin position="66"/>
        <end position="81"/>
    </location>
</feature>
<dbReference type="RefSeq" id="WP_101359735.1">
    <property type="nucleotide sequence ID" value="NZ_NKXO01000054.1"/>
</dbReference>
<evidence type="ECO:0000313" key="2">
    <source>
        <dbReference type="EMBL" id="PKQ66046.1"/>
    </source>
</evidence>
<keyword evidence="3" id="KW-1185">Reference proteome</keyword>
<proteinExistence type="predicted"/>
<comment type="caution">
    <text evidence="2">The sequence shown here is derived from an EMBL/GenBank/DDBJ whole genome shotgun (WGS) entry which is preliminary data.</text>
</comment>
<protein>
    <submittedName>
        <fullName evidence="2">Uncharacterized protein</fullName>
    </submittedName>
</protein>
<sequence length="87" mass="10232">MSELPEKIQIVRAKDIMQWYGYSRNKAFELIRTCKKIFGINHKEAFIPFDVWSDFLHCRLPEKSSENQAEISQKSAKNQPKISRKSS</sequence>
<dbReference type="EMBL" id="NKXO01000054">
    <property type="protein sequence ID" value="PKQ66046.1"/>
    <property type="molecule type" value="Genomic_DNA"/>
</dbReference>
<evidence type="ECO:0000313" key="3">
    <source>
        <dbReference type="Proteomes" id="UP000233387"/>
    </source>
</evidence>
<gene>
    <name evidence="2" type="ORF">Rain11_2475</name>
</gene>
<name>A0A2N3I6X3_9BACT</name>
<dbReference type="AlphaFoldDB" id="A0A2N3I6X3"/>
<organism evidence="2 3">
    <name type="scientific">Raineya orbicola</name>
    <dbReference type="NCBI Taxonomy" id="2016530"/>
    <lineage>
        <taxon>Bacteria</taxon>
        <taxon>Pseudomonadati</taxon>
        <taxon>Bacteroidota</taxon>
        <taxon>Cytophagia</taxon>
        <taxon>Cytophagales</taxon>
        <taxon>Raineyaceae</taxon>
        <taxon>Raineya</taxon>
    </lineage>
</organism>
<accession>A0A2N3I6X3</accession>
<reference evidence="2 3" key="1">
    <citation type="submission" date="2017-06" db="EMBL/GenBank/DDBJ databases">
        <title>Raineya orbicola gen. nov., sp. nov. a slightly thermophilic bacterium of the phylum Bacteroidetes and the description of Raineyaceae fam. nov.</title>
        <authorList>
            <person name="Albuquerque L."/>
            <person name="Polonia A.R.M."/>
            <person name="Barroso C."/>
            <person name="Froufe H.J.C."/>
            <person name="Lage O."/>
            <person name="Lobo-Da-Cunha A."/>
            <person name="Egas C."/>
            <person name="Da Costa M.S."/>
        </authorList>
    </citation>
    <scope>NUCLEOTIDE SEQUENCE [LARGE SCALE GENOMIC DNA]</scope>
    <source>
        <strain evidence="2 3">SPSPC-11</strain>
    </source>
</reference>
<feature type="region of interest" description="Disordered" evidence="1">
    <location>
        <begin position="64"/>
        <end position="87"/>
    </location>
</feature>
<dbReference type="Proteomes" id="UP000233387">
    <property type="component" value="Unassembled WGS sequence"/>
</dbReference>